<keyword evidence="3 11" id="KW-0812">Transmembrane</keyword>
<keyword evidence="4" id="KW-0479">Metal-binding</keyword>
<protein>
    <recommendedName>
        <fullName evidence="12">RING-type domain-containing protein</fullName>
    </recommendedName>
</protein>
<keyword evidence="7" id="KW-0862">Zinc</keyword>
<dbReference type="InterPro" id="IPR013083">
    <property type="entry name" value="Znf_RING/FYVE/PHD"/>
</dbReference>
<keyword evidence="9 11" id="KW-0472">Membrane</keyword>
<keyword evidence="8 11" id="KW-1133">Transmembrane helix</keyword>
<evidence type="ECO:0000256" key="9">
    <source>
        <dbReference type="ARBA" id="ARBA00023136"/>
    </source>
</evidence>
<dbReference type="GO" id="GO:0016020">
    <property type="term" value="C:membrane"/>
    <property type="evidence" value="ECO:0007669"/>
    <property type="project" value="UniProtKB-SubCell"/>
</dbReference>
<dbReference type="GO" id="GO:0008270">
    <property type="term" value="F:zinc ion binding"/>
    <property type="evidence" value="ECO:0007669"/>
    <property type="project" value="UniProtKB-KW"/>
</dbReference>
<evidence type="ECO:0000256" key="7">
    <source>
        <dbReference type="ARBA" id="ARBA00022833"/>
    </source>
</evidence>
<evidence type="ECO:0000256" key="2">
    <source>
        <dbReference type="ARBA" id="ARBA00004906"/>
    </source>
</evidence>
<accession>A0A9W9MM14</accession>
<dbReference type="Pfam" id="PF12678">
    <property type="entry name" value="zf-rbx1"/>
    <property type="match status" value="1"/>
</dbReference>
<evidence type="ECO:0000256" key="1">
    <source>
        <dbReference type="ARBA" id="ARBA00004370"/>
    </source>
</evidence>
<evidence type="ECO:0000256" key="3">
    <source>
        <dbReference type="ARBA" id="ARBA00022692"/>
    </source>
</evidence>
<evidence type="ECO:0000313" key="13">
    <source>
        <dbReference type="EMBL" id="KAJ5203851.1"/>
    </source>
</evidence>
<dbReference type="GeneID" id="83179093"/>
<dbReference type="Proteomes" id="UP001150904">
    <property type="component" value="Unassembled WGS sequence"/>
</dbReference>
<dbReference type="GO" id="GO:0051603">
    <property type="term" value="P:proteolysis involved in protein catabolic process"/>
    <property type="evidence" value="ECO:0007669"/>
    <property type="project" value="UniProtKB-ARBA"/>
</dbReference>
<reference evidence="13" key="1">
    <citation type="submission" date="2022-12" db="EMBL/GenBank/DDBJ databases">
        <authorList>
            <person name="Petersen C."/>
        </authorList>
    </citation>
    <scope>NUCLEOTIDE SEQUENCE</scope>
    <source>
        <strain evidence="13">IBT 15544</strain>
    </source>
</reference>
<name>A0A9W9MM14_9EURO</name>
<evidence type="ECO:0000256" key="4">
    <source>
        <dbReference type="ARBA" id="ARBA00022723"/>
    </source>
</evidence>
<feature type="transmembrane region" description="Helical" evidence="11">
    <location>
        <begin position="12"/>
        <end position="33"/>
    </location>
</feature>
<keyword evidence="6" id="KW-0833">Ubl conjugation pathway</keyword>
<comment type="caution">
    <text evidence="13">The sequence shown here is derived from an EMBL/GenBank/DDBJ whole genome shotgun (WGS) entry which is preliminary data.</text>
</comment>
<proteinExistence type="predicted"/>
<comment type="pathway">
    <text evidence="2">Protein modification; protein ubiquitination.</text>
</comment>
<evidence type="ECO:0000256" key="11">
    <source>
        <dbReference type="SAM" id="Phobius"/>
    </source>
</evidence>
<dbReference type="PANTHER" id="PTHR46539">
    <property type="entry name" value="E3 UBIQUITIN-PROTEIN LIGASE ATL42"/>
    <property type="match status" value="1"/>
</dbReference>
<dbReference type="SUPFAM" id="SSF57850">
    <property type="entry name" value="RING/U-box"/>
    <property type="match status" value="1"/>
</dbReference>
<dbReference type="RefSeq" id="XP_058308330.1">
    <property type="nucleotide sequence ID" value="XM_058451792.1"/>
</dbReference>
<feature type="domain" description="RING-type" evidence="12">
    <location>
        <begin position="80"/>
        <end position="159"/>
    </location>
</feature>
<evidence type="ECO:0000256" key="6">
    <source>
        <dbReference type="ARBA" id="ARBA00022786"/>
    </source>
</evidence>
<evidence type="ECO:0000256" key="10">
    <source>
        <dbReference type="PROSITE-ProRule" id="PRU00175"/>
    </source>
</evidence>
<dbReference type="Gene3D" id="3.30.40.10">
    <property type="entry name" value="Zinc/RING finger domain, C3HC4 (zinc finger)"/>
    <property type="match status" value="1"/>
</dbReference>
<dbReference type="PROSITE" id="PS50089">
    <property type="entry name" value="ZF_RING_2"/>
    <property type="match status" value="1"/>
</dbReference>
<comment type="subcellular location">
    <subcellularLocation>
        <location evidence="1">Membrane</location>
    </subcellularLocation>
</comment>
<evidence type="ECO:0000256" key="8">
    <source>
        <dbReference type="ARBA" id="ARBA00022989"/>
    </source>
</evidence>
<dbReference type="PANTHER" id="PTHR46539:SF1">
    <property type="entry name" value="E3 UBIQUITIN-PROTEIN LIGASE ATL42"/>
    <property type="match status" value="1"/>
</dbReference>
<evidence type="ECO:0000259" key="12">
    <source>
        <dbReference type="PROSITE" id="PS50089"/>
    </source>
</evidence>
<dbReference type="CDD" id="cd16448">
    <property type="entry name" value="RING-H2"/>
    <property type="match status" value="1"/>
</dbReference>
<dbReference type="InterPro" id="IPR001841">
    <property type="entry name" value="Znf_RING"/>
</dbReference>
<keyword evidence="5 10" id="KW-0863">Zinc-finger</keyword>
<organism evidence="13 14">
    <name type="scientific">Penicillium cinerascens</name>
    <dbReference type="NCBI Taxonomy" id="70096"/>
    <lineage>
        <taxon>Eukaryota</taxon>
        <taxon>Fungi</taxon>
        <taxon>Dikarya</taxon>
        <taxon>Ascomycota</taxon>
        <taxon>Pezizomycotina</taxon>
        <taxon>Eurotiomycetes</taxon>
        <taxon>Eurotiomycetidae</taxon>
        <taxon>Eurotiales</taxon>
        <taxon>Aspergillaceae</taxon>
        <taxon>Penicillium</taxon>
    </lineage>
</organism>
<dbReference type="OrthoDB" id="8062037at2759"/>
<dbReference type="InterPro" id="IPR024766">
    <property type="entry name" value="Znf_RING_H2"/>
</dbReference>
<keyword evidence="14" id="KW-1185">Reference proteome</keyword>
<dbReference type="AlphaFoldDB" id="A0A9W9MM14"/>
<gene>
    <name evidence="13" type="ORF">N7498_004730</name>
</gene>
<reference evidence="13" key="2">
    <citation type="journal article" date="2023" name="IMA Fungus">
        <title>Comparative genomic study of the Penicillium genus elucidates a diverse pangenome and 15 lateral gene transfer events.</title>
        <authorList>
            <person name="Petersen C."/>
            <person name="Sorensen T."/>
            <person name="Nielsen M.R."/>
            <person name="Sondergaard T.E."/>
            <person name="Sorensen J.L."/>
            <person name="Fitzpatrick D.A."/>
            <person name="Frisvad J.C."/>
            <person name="Nielsen K.L."/>
        </authorList>
    </citation>
    <scope>NUCLEOTIDE SEQUENCE</scope>
    <source>
        <strain evidence="13">IBT 15544</strain>
    </source>
</reference>
<evidence type="ECO:0000313" key="14">
    <source>
        <dbReference type="Proteomes" id="UP001150904"/>
    </source>
</evidence>
<sequence>MAEDLPQGEIIGIVIGAIVLFSIISIVPIVIMWHHRRRAANRSASGTHNRTISMREPSVERWLAEQNPNSDPEQYAQDICPICLSSLSSSPYLADPEPVHLAGQPGLSPARSEDSCSCGARDARRDSGILVLNRCHHAFHFSCLTSWFEYRRYQCPICQASYSPAKAVRR</sequence>
<dbReference type="EMBL" id="JAPQKR010000012">
    <property type="protein sequence ID" value="KAJ5203851.1"/>
    <property type="molecule type" value="Genomic_DNA"/>
</dbReference>
<dbReference type="SMART" id="SM00184">
    <property type="entry name" value="RING"/>
    <property type="match status" value="1"/>
</dbReference>
<evidence type="ECO:0000256" key="5">
    <source>
        <dbReference type="ARBA" id="ARBA00022771"/>
    </source>
</evidence>